<protein>
    <recommendedName>
        <fullName evidence="3">Universal stress protein family protein</fullName>
    </recommendedName>
</protein>
<dbReference type="Gene3D" id="3.40.50.620">
    <property type="entry name" value="HUPs"/>
    <property type="match status" value="1"/>
</dbReference>
<evidence type="ECO:0000313" key="2">
    <source>
        <dbReference type="Proteomes" id="UP001629156"/>
    </source>
</evidence>
<dbReference type="EMBL" id="JBELPZ010000001">
    <property type="protein sequence ID" value="MFL9843145.1"/>
    <property type="molecule type" value="Genomic_DNA"/>
</dbReference>
<dbReference type="InterPro" id="IPR014729">
    <property type="entry name" value="Rossmann-like_a/b/a_fold"/>
</dbReference>
<name>A0ABW8YT65_9FLAO</name>
<proteinExistence type="predicted"/>
<sequence length="239" mass="27153">MKNILIPTQLEGDTTDAVKLAVAYADKKKCMIYLLQVYDVPDMYSAGWTLKTMAPQYTAAQSAVLDKCRQIIDASNNCRLAIHLQYGITKPLLKNLIEHKDIGLIMLTPMFIKDKKSHVLTKMLPKCTYPLLYLGYNTKSTLFNKALYIEQEKTTVGLHKVQEIVYSEFNFNIVSRAWVPNEQKPEDLAPLLAEAIFKNDIDLLVETRSADTEMKRKKNSKSVNEALGMPVLSLHEQLI</sequence>
<dbReference type="Proteomes" id="UP001629156">
    <property type="component" value="Unassembled WGS sequence"/>
</dbReference>
<dbReference type="SUPFAM" id="SSF52402">
    <property type="entry name" value="Adenine nucleotide alpha hydrolases-like"/>
    <property type="match status" value="1"/>
</dbReference>
<keyword evidence="2" id="KW-1185">Reference proteome</keyword>
<evidence type="ECO:0000313" key="1">
    <source>
        <dbReference type="EMBL" id="MFL9843145.1"/>
    </source>
</evidence>
<evidence type="ECO:0008006" key="3">
    <source>
        <dbReference type="Google" id="ProtNLM"/>
    </source>
</evidence>
<gene>
    <name evidence="1" type="ORF">ABS766_01820</name>
</gene>
<accession>A0ABW8YT65</accession>
<organism evidence="1 2">
    <name type="scientific">Flavobacterium rhizosphaerae</name>
    <dbReference type="NCBI Taxonomy" id="3163298"/>
    <lineage>
        <taxon>Bacteria</taxon>
        <taxon>Pseudomonadati</taxon>
        <taxon>Bacteroidota</taxon>
        <taxon>Flavobacteriia</taxon>
        <taxon>Flavobacteriales</taxon>
        <taxon>Flavobacteriaceae</taxon>
        <taxon>Flavobacterium</taxon>
    </lineage>
</organism>
<dbReference type="RefSeq" id="WP_408083377.1">
    <property type="nucleotide sequence ID" value="NZ_JBELPZ010000001.1"/>
</dbReference>
<comment type="caution">
    <text evidence="1">The sequence shown here is derived from an EMBL/GenBank/DDBJ whole genome shotgun (WGS) entry which is preliminary data.</text>
</comment>
<reference evidence="1 2" key="1">
    <citation type="submission" date="2024-06" db="EMBL/GenBank/DDBJ databases">
        <authorList>
            <person name="Kaempfer P."/>
            <person name="Viver T."/>
        </authorList>
    </citation>
    <scope>NUCLEOTIDE SEQUENCE [LARGE SCALE GENOMIC DNA]</scope>
    <source>
        <strain evidence="1 2">ST-119</strain>
    </source>
</reference>